<comment type="catalytic activity">
    <reaction evidence="9">
        <text>N-terminal S-1,2-diacyl-sn-glyceryl-L-cysteinyl-[lipoprotein] + a glycerophospholipid = N-acyl-S-1,2-diacyl-sn-glyceryl-L-cysteinyl-[lipoprotein] + a 2-acyl-sn-glycero-3-phospholipid + H(+)</text>
        <dbReference type="Rhea" id="RHEA:48228"/>
        <dbReference type="Rhea" id="RHEA-COMP:14681"/>
        <dbReference type="Rhea" id="RHEA-COMP:14684"/>
        <dbReference type="ChEBI" id="CHEBI:15378"/>
        <dbReference type="ChEBI" id="CHEBI:136912"/>
        <dbReference type="ChEBI" id="CHEBI:140656"/>
        <dbReference type="ChEBI" id="CHEBI:140657"/>
        <dbReference type="ChEBI" id="CHEBI:140660"/>
        <dbReference type="EC" id="2.3.1.269"/>
    </reaction>
</comment>
<dbReference type="Pfam" id="PF00795">
    <property type="entry name" value="CN_hydrolase"/>
    <property type="match status" value="1"/>
</dbReference>
<evidence type="ECO:0000256" key="9">
    <source>
        <dbReference type="HAMAP-Rule" id="MF_01148"/>
    </source>
</evidence>
<dbReference type="AlphaFoldDB" id="A0A6N6RKJ0"/>
<dbReference type="InterPro" id="IPR045378">
    <property type="entry name" value="LNT_N"/>
</dbReference>
<dbReference type="OrthoDB" id="9804277at2"/>
<evidence type="ECO:0000256" key="2">
    <source>
        <dbReference type="ARBA" id="ARBA00010065"/>
    </source>
</evidence>
<protein>
    <recommendedName>
        <fullName evidence="9">Apolipoprotein N-acyltransferase</fullName>
        <shortName evidence="9">ALP N-acyltransferase</shortName>
        <ecNumber evidence="9">2.3.1.269</ecNumber>
    </recommendedName>
</protein>
<dbReference type="CDD" id="cd07571">
    <property type="entry name" value="ALP_N-acyl_transferase"/>
    <property type="match status" value="1"/>
</dbReference>
<dbReference type="UniPathway" id="UPA00666"/>
<dbReference type="InterPro" id="IPR003010">
    <property type="entry name" value="C-N_Hydrolase"/>
</dbReference>
<dbReference type="InterPro" id="IPR004563">
    <property type="entry name" value="Apolipo_AcylTrfase"/>
</dbReference>
<feature type="transmembrane region" description="Helical" evidence="9">
    <location>
        <begin position="187"/>
        <end position="206"/>
    </location>
</feature>
<dbReference type="RefSeq" id="WP_151667019.1">
    <property type="nucleotide sequence ID" value="NZ_WBVO01000004.1"/>
</dbReference>
<dbReference type="PROSITE" id="PS50263">
    <property type="entry name" value="CN_HYDROLASE"/>
    <property type="match status" value="1"/>
</dbReference>
<evidence type="ECO:0000256" key="8">
    <source>
        <dbReference type="ARBA" id="ARBA00023315"/>
    </source>
</evidence>
<evidence type="ECO:0000256" key="1">
    <source>
        <dbReference type="ARBA" id="ARBA00004651"/>
    </source>
</evidence>
<evidence type="ECO:0000313" key="12">
    <source>
        <dbReference type="Proteomes" id="UP000468650"/>
    </source>
</evidence>
<evidence type="ECO:0000313" key="11">
    <source>
        <dbReference type="EMBL" id="KAB2810230.1"/>
    </source>
</evidence>
<reference evidence="11 12" key="1">
    <citation type="submission" date="2019-09" db="EMBL/GenBank/DDBJ databases">
        <title>Genomes of family Cryomorphaceae.</title>
        <authorList>
            <person name="Bowman J.P."/>
        </authorList>
    </citation>
    <scope>NUCLEOTIDE SEQUENCE [LARGE SCALE GENOMIC DNA]</scope>
    <source>
        <strain evidence="11 12">LMG 25704</strain>
    </source>
</reference>
<evidence type="ECO:0000256" key="5">
    <source>
        <dbReference type="ARBA" id="ARBA00022692"/>
    </source>
</evidence>
<name>A0A6N6RKJ0_9FLAO</name>
<sequence>MRYFLAALSTAILAAIAWPANGSLTPLIFGAFVPMLWLESAVRKSDSKRKGRVVFFYAWLSFALFNLFTTWWVAYAHWSGTVATTLINGGLMAFCFWLYHLAARSIGQARALIVFPFLWMLVEYLHMDWDMSFPWLNIGYAVANRPTWIQWYSLVGTWGGTLWILWVNALIFHGWDQYSGSNRYKAWAIYAGPAILLPIFISFFMYQSYEEVGDPVNVVVVQPNIDPYTEKFNMTDDQAVDKFIRLAQPLLSDSTNYLIGPETMVGKGLKEGFLQYHQPLMRLRSIGDTMPNLHTVIGASTYRIYESKMTSTARKVRGRDEYYDAYNSSLHFTDSHEAVDIYHKTKLVVGVEQVPFMWLIGSFMEGIDLGGATGTLGGQVDREVFENRVKDSLAIATPICWEADFPGFTSEFVRNGAQVLFAITNDGWWSDTPGKDQHVHYARVRAIENRRDVARSANTGISCIINQRGDISHQIPYEETGAFAATVYANSELTVFSQTGDFLGRVSVFVAIAVLLSMFVKRRTRSRLNG</sequence>
<dbReference type="PANTHER" id="PTHR38686">
    <property type="entry name" value="APOLIPOPROTEIN N-ACYLTRANSFERASE"/>
    <property type="match status" value="1"/>
</dbReference>
<feature type="transmembrane region" description="Helical" evidence="9">
    <location>
        <begin position="111"/>
        <end position="129"/>
    </location>
</feature>
<dbReference type="PANTHER" id="PTHR38686:SF1">
    <property type="entry name" value="APOLIPOPROTEIN N-ACYLTRANSFERASE"/>
    <property type="match status" value="1"/>
</dbReference>
<dbReference type="SUPFAM" id="SSF56317">
    <property type="entry name" value="Carbon-nitrogen hydrolase"/>
    <property type="match status" value="1"/>
</dbReference>
<dbReference type="GO" id="GO:0005886">
    <property type="term" value="C:plasma membrane"/>
    <property type="evidence" value="ECO:0007669"/>
    <property type="project" value="UniProtKB-SubCell"/>
</dbReference>
<feature type="transmembrane region" description="Helical" evidence="9">
    <location>
        <begin position="54"/>
        <end position="74"/>
    </location>
</feature>
<comment type="pathway">
    <text evidence="9">Protein modification; lipoprotein biosynthesis (N-acyl transfer).</text>
</comment>
<comment type="similarity">
    <text evidence="2 9">Belongs to the CN hydrolase family. Apolipoprotein N-acyltransferase subfamily.</text>
</comment>
<dbReference type="Gene3D" id="3.60.110.10">
    <property type="entry name" value="Carbon-nitrogen hydrolase"/>
    <property type="match status" value="1"/>
</dbReference>
<dbReference type="GO" id="GO:0042158">
    <property type="term" value="P:lipoprotein biosynthetic process"/>
    <property type="evidence" value="ECO:0007669"/>
    <property type="project" value="UniProtKB-UniRule"/>
</dbReference>
<accession>A0A6N6RKJ0</accession>
<dbReference type="EC" id="2.3.1.269" evidence="9"/>
<keyword evidence="7 9" id="KW-0472">Membrane</keyword>
<keyword evidence="5 9" id="KW-0812">Transmembrane</keyword>
<feature type="transmembrane region" description="Helical" evidence="9">
    <location>
        <begin position="80"/>
        <end position="99"/>
    </location>
</feature>
<keyword evidence="12" id="KW-1185">Reference proteome</keyword>
<keyword evidence="11" id="KW-0449">Lipoprotein</keyword>
<keyword evidence="3 9" id="KW-1003">Cell membrane</keyword>
<comment type="function">
    <text evidence="9">Catalyzes the phospholipid dependent N-acylation of the N-terminal cysteine of apolipoprotein, the last step in lipoprotein maturation.</text>
</comment>
<evidence type="ECO:0000256" key="6">
    <source>
        <dbReference type="ARBA" id="ARBA00022989"/>
    </source>
</evidence>
<evidence type="ECO:0000256" key="4">
    <source>
        <dbReference type="ARBA" id="ARBA00022679"/>
    </source>
</evidence>
<organism evidence="11 12">
    <name type="scientific">Phaeocystidibacter luteus</name>
    <dbReference type="NCBI Taxonomy" id="911197"/>
    <lineage>
        <taxon>Bacteria</taxon>
        <taxon>Pseudomonadati</taxon>
        <taxon>Bacteroidota</taxon>
        <taxon>Flavobacteriia</taxon>
        <taxon>Flavobacteriales</taxon>
        <taxon>Phaeocystidibacteraceae</taxon>
        <taxon>Phaeocystidibacter</taxon>
    </lineage>
</organism>
<evidence type="ECO:0000256" key="7">
    <source>
        <dbReference type="ARBA" id="ARBA00023136"/>
    </source>
</evidence>
<dbReference type="GO" id="GO:0016410">
    <property type="term" value="F:N-acyltransferase activity"/>
    <property type="evidence" value="ECO:0007669"/>
    <property type="project" value="UniProtKB-UniRule"/>
</dbReference>
<dbReference type="EMBL" id="WBVO01000004">
    <property type="protein sequence ID" value="KAB2810230.1"/>
    <property type="molecule type" value="Genomic_DNA"/>
</dbReference>
<keyword evidence="4 9" id="KW-0808">Transferase</keyword>
<dbReference type="NCBIfam" id="TIGR00546">
    <property type="entry name" value="lnt"/>
    <property type="match status" value="1"/>
</dbReference>
<dbReference type="Proteomes" id="UP000468650">
    <property type="component" value="Unassembled WGS sequence"/>
</dbReference>
<keyword evidence="6 9" id="KW-1133">Transmembrane helix</keyword>
<dbReference type="InterPro" id="IPR036526">
    <property type="entry name" value="C-N_Hydrolase_sf"/>
</dbReference>
<feature type="domain" description="CN hydrolase" evidence="10">
    <location>
        <begin position="216"/>
        <end position="489"/>
    </location>
</feature>
<evidence type="ECO:0000259" key="10">
    <source>
        <dbReference type="PROSITE" id="PS50263"/>
    </source>
</evidence>
<proteinExistence type="inferred from homology"/>
<feature type="transmembrane region" description="Helical" evidence="9">
    <location>
        <begin position="149"/>
        <end position="175"/>
    </location>
</feature>
<evidence type="ECO:0000256" key="3">
    <source>
        <dbReference type="ARBA" id="ARBA00022475"/>
    </source>
</evidence>
<dbReference type="Pfam" id="PF20154">
    <property type="entry name" value="LNT_N"/>
    <property type="match status" value="1"/>
</dbReference>
<comment type="subcellular location">
    <subcellularLocation>
        <location evidence="1 9">Cell membrane</location>
        <topology evidence="1 9">Multi-pass membrane protein</topology>
    </subcellularLocation>
</comment>
<gene>
    <name evidence="9 11" type="primary">lnt</name>
    <name evidence="11" type="ORF">F8C67_06510</name>
</gene>
<keyword evidence="8 9" id="KW-0012">Acyltransferase</keyword>
<feature type="transmembrane region" description="Helical" evidence="9">
    <location>
        <begin position="502"/>
        <end position="520"/>
    </location>
</feature>
<comment type="caution">
    <text evidence="11">The sequence shown here is derived from an EMBL/GenBank/DDBJ whole genome shotgun (WGS) entry which is preliminary data.</text>
</comment>
<dbReference type="HAMAP" id="MF_01148">
    <property type="entry name" value="Lnt"/>
    <property type="match status" value="1"/>
</dbReference>